<reference evidence="2" key="1">
    <citation type="submission" date="2021-02" db="EMBL/GenBank/DDBJ databases">
        <authorList>
            <person name="Nowell W R."/>
        </authorList>
    </citation>
    <scope>NUCLEOTIDE SEQUENCE</scope>
</reference>
<comment type="caution">
    <text evidence="2">The sequence shown here is derived from an EMBL/GenBank/DDBJ whole genome shotgun (WGS) entry which is preliminary data.</text>
</comment>
<keyword evidence="6" id="KW-1185">Reference proteome</keyword>
<accession>A0A813RVQ4</accession>
<dbReference type="OrthoDB" id="7464126at2759"/>
<dbReference type="AlphaFoldDB" id="A0A813RVQ4"/>
<evidence type="ECO:0000313" key="2">
    <source>
        <dbReference type="EMBL" id="CAF0790180.1"/>
    </source>
</evidence>
<dbReference type="EMBL" id="CAJOBC010000344">
    <property type="protein sequence ID" value="CAF3574391.1"/>
    <property type="molecule type" value="Genomic_DNA"/>
</dbReference>
<name>A0A813RVQ4_9BILA</name>
<dbReference type="Pfam" id="PF20266">
    <property type="entry name" value="Mab-21_C"/>
    <property type="match status" value="1"/>
</dbReference>
<evidence type="ECO:0000313" key="3">
    <source>
        <dbReference type="EMBL" id="CAF1602864.1"/>
    </source>
</evidence>
<dbReference type="Proteomes" id="UP000682733">
    <property type="component" value="Unassembled WGS sequence"/>
</dbReference>
<gene>
    <name evidence="2" type="ORF">GPM918_LOCUS2958</name>
    <name evidence="3" type="ORF">OVA965_LOCUS42210</name>
    <name evidence="4" type="ORF">SRO942_LOCUS2958</name>
    <name evidence="5" type="ORF">TMI583_LOCUS44040</name>
</gene>
<dbReference type="Proteomes" id="UP000681722">
    <property type="component" value="Unassembled WGS sequence"/>
</dbReference>
<organism evidence="2 6">
    <name type="scientific">Didymodactylos carnosus</name>
    <dbReference type="NCBI Taxonomy" id="1234261"/>
    <lineage>
        <taxon>Eukaryota</taxon>
        <taxon>Metazoa</taxon>
        <taxon>Spiralia</taxon>
        <taxon>Gnathifera</taxon>
        <taxon>Rotifera</taxon>
        <taxon>Eurotatoria</taxon>
        <taxon>Bdelloidea</taxon>
        <taxon>Philodinida</taxon>
        <taxon>Philodinidae</taxon>
        <taxon>Didymodactylos</taxon>
    </lineage>
</organism>
<sequence length="161" mass="19398">MVGHKPLVYHQTFLWRISTTPAEVNFFQKLSLEKKYGYTVLKTLRNCIPYQCIVNNIVYSTNELLTSYTLKMIYLHEVEKYPNNHHWLNQNLCHRVMSLFKRLYKNFQLGKIQSYYIQNYNILDCEEFEILRSHMLKYVQLIVVHLKETLLLNTNPVRPSH</sequence>
<dbReference type="Proteomes" id="UP000663829">
    <property type="component" value="Unassembled WGS sequence"/>
</dbReference>
<dbReference type="Proteomes" id="UP000677228">
    <property type="component" value="Unassembled WGS sequence"/>
</dbReference>
<dbReference type="EMBL" id="CAJOBA010074921">
    <property type="protein sequence ID" value="CAF4412321.1"/>
    <property type="molecule type" value="Genomic_DNA"/>
</dbReference>
<feature type="domain" description="Mab-21-like HhH/H2TH-like" evidence="1">
    <location>
        <begin position="38"/>
        <end position="124"/>
    </location>
</feature>
<dbReference type="Gene3D" id="1.10.1410.40">
    <property type="match status" value="1"/>
</dbReference>
<protein>
    <recommendedName>
        <fullName evidence="1">Mab-21-like HhH/H2TH-like domain-containing protein</fullName>
    </recommendedName>
</protein>
<evidence type="ECO:0000313" key="4">
    <source>
        <dbReference type="EMBL" id="CAF3574391.1"/>
    </source>
</evidence>
<proteinExistence type="predicted"/>
<dbReference type="EMBL" id="CAJNOQ010000344">
    <property type="protein sequence ID" value="CAF0790180.1"/>
    <property type="molecule type" value="Genomic_DNA"/>
</dbReference>
<dbReference type="InterPro" id="IPR046906">
    <property type="entry name" value="Mab-21_HhH/H2TH-like"/>
</dbReference>
<evidence type="ECO:0000313" key="5">
    <source>
        <dbReference type="EMBL" id="CAF4412321.1"/>
    </source>
</evidence>
<evidence type="ECO:0000313" key="6">
    <source>
        <dbReference type="Proteomes" id="UP000663829"/>
    </source>
</evidence>
<dbReference type="EMBL" id="CAJNOK010051075">
    <property type="protein sequence ID" value="CAF1602864.1"/>
    <property type="molecule type" value="Genomic_DNA"/>
</dbReference>
<evidence type="ECO:0000259" key="1">
    <source>
        <dbReference type="Pfam" id="PF20266"/>
    </source>
</evidence>